<keyword evidence="2" id="KW-0433">Leucine-rich repeat</keyword>
<dbReference type="InterPro" id="IPR001611">
    <property type="entry name" value="Leu-rich_rpt"/>
</dbReference>
<keyword evidence="5" id="KW-0611">Plant defense</keyword>
<dbReference type="Pfam" id="PF00931">
    <property type="entry name" value="NB-ARC"/>
    <property type="match status" value="1"/>
</dbReference>
<dbReference type="InterPro" id="IPR056789">
    <property type="entry name" value="LRR_R13L1-DRL21"/>
</dbReference>
<dbReference type="GO" id="GO:0005524">
    <property type="term" value="F:ATP binding"/>
    <property type="evidence" value="ECO:0007669"/>
    <property type="project" value="UniProtKB-KW"/>
</dbReference>
<dbReference type="Gene3D" id="1.10.10.10">
    <property type="entry name" value="Winged helix-like DNA-binding domain superfamily/Winged helix DNA-binding domain"/>
    <property type="match status" value="1"/>
</dbReference>
<sequence>MADVAGLLASAIVTQVGAKLGTVIGDQVSMLCCFEDDMVYMKETLETIGATLEDAEKRSIKEKEVQLWLKRLKNAAFDISDMIHEFQPDSKQTGGKITEFFSCLDIASKITIANKMKNMRDQLKKIKEDHRDFQFVPYQGIYNEHQFTDRETTSKVNKADILGRDKERKGAIASLSASNNQENATILPIFGLGGIGKTTLAQLVFSDIHFKDYDHRIWVYVSQVFDLGKIGNTIISQVLKEGGHIGLSKEFIYQRLHELLDDKKTLIILDDLWETNDSQLNELKLMLNVSSKTKVLVTTRNEEIANRIGTVTPCRLSPLNNDICWDIIKKNTKFESREDKQQLQKIGQVIASKCGGVPLAAQALGFMLSRMDLKKWEEVSNSDIWNEPFPENSVLPSLKLTYIAMPPNLRLCFAYCAMFPRGFTIAKYNLIHQWIALDFVKPSNVFSDIQNAEKYVEQLLGMSFLQPSKLPTTDWKQSGFTMHDLVYDLARSVMGEELIVYNANNVRSMGDRKYCRYAIFTNCSNPLKISTILPPKLRALFFHDSRKLDLQSGAFSSAKYLRVLDLTESSIGMLPSSIGHLKQMRFLIAPGMNNRRFPCSITGLLELKYLNLSGSSRFSAIPASIGKLVCLKHLDLSGCTKLAKMPKSLGNLRKLLHLDLSSCSSLKRIPGATCNLTCLQYLNLSRCSNLQRLPQDLGSLEELQYFSISACSKIVELPVSFRKLTNLVHLDLSRCSFVMPEVLGGFTNLKFLNLSGSLNNKGQAGENIDYISTLTKLEHLDLSWNSIPSLPISIGNLKRLHTLDVSGCACLSSLPGTIGSIASLELLLVNGCSSHLKNYIRQSGLKCNPFPHLMVCPNNDDSGSNLHELEDRNPSELQISCLEKIRIRGEASGIELCNKENLSKLTLHWAMETTFRTIEDKDVLGELVPPKGLKHLELRGYSSTGFPNWFMEISYYLPFLVYVELEDLPRCSDLPPFGQLPNLKGLYLLRLRSIKKISGDFCGGNRAFPQLTSLTLGDMQGLEEWNTTYCGHDGTEDFMFPSLVELKIYNCPKLRLKPCPPTFRNWNITDCDEVLNSGEEGENFSHYDSHAVRTNLVVQGSYCGNWRLLHHLPTLQRLGFDCLYRMTSLPQSLRQLASLRFLVLHKCNNLSSLPEWISDIKSLEDLEIVGCDMIKSIPSSIQQLTKLKNLRILDCSELERWCAESEENRMKLAHIKHVFYSLYWKYNYNRTTDETKHYGCNKH</sequence>
<dbReference type="InterPro" id="IPR038005">
    <property type="entry name" value="RX-like_CC"/>
</dbReference>
<dbReference type="CDD" id="cd14798">
    <property type="entry name" value="RX-CC_like"/>
    <property type="match status" value="1"/>
</dbReference>
<dbReference type="GO" id="GO:0042742">
    <property type="term" value="P:defense response to bacterium"/>
    <property type="evidence" value="ECO:0007669"/>
    <property type="project" value="UniProtKB-ARBA"/>
</dbReference>
<dbReference type="PANTHER" id="PTHR36766:SF43">
    <property type="entry name" value="NB-ARC DOMAIN-CONTAINING PROTEIN"/>
    <property type="match status" value="1"/>
</dbReference>
<keyword evidence="6" id="KW-0067">ATP-binding</keyword>
<reference evidence="14" key="1">
    <citation type="submission" date="2024-06" db="EMBL/GenBank/DDBJ databases">
        <authorList>
            <person name="Ryan C."/>
        </authorList>
    </citation>
    <scope>NUCLEOTIDE SEQUENCE [LARGE SCALE GENOMIC DNA]</scope>
</reference>
<keyword evidence="14" id="KW-1185">Reference proteome</keyword>
<dbReference type="PROSITE" id="PS51450">
    <property type="entry name" value="LRR"/>
    <property type="match status" value="1"/>
</dbReference>
<dbReference type="GO" id="GO:0009626">
    <property type="term" value="P:plant-type hypersensitive response"/>
    <property type="evidence" value="ECO:0007669"/>
    <property type="project" value="UniProtKB-ARBA"/>
</dbReference>
<feature type="domain" description="Disease resistance R13L4/SHOC-2-like LRR" evidence="11">
    <location>
        <begin position="601"/>
        <end position="685"/>
    </location>
</feature>
<dbReference type="SUPFAM" id="SSF52058">
    <property type="entry name" value="L domain-like"/>
    <property type="match status" value="1"/>
</dbReference>
<dbReference type="PRINTS" id="PR00364">
    <property type="entry name" value="DISEASERSIST"/>
</dbReference>
<dbReference type="InterPro" id="IPR003591">
    <property type="entry name" value="Leu-rich_rpt_typical-subtyp"/>
</dbReference>
<evidence type="ECO:0000256" key="2">
    <source>
        <dbReference type="ARBA" id="ARBA00022614"/>
    </source>
</evidence>
<dbReference type="Pfam" id="PF23559">
    <property type="entry name" value="WHD_DRP"/>
    <property type="match status" value="1"/>
</dbReference>
<dbReference type="Gene3D" id="1.10.8.430">
    <property type="entry name" value="Helical domain of apoptotic protease-activating factors"/>
    <property type="match status" value="1"/>
</dbReference>
<proteinExistence type="inferred from homology"/>
<dbReference type="InterPro" id="IPR058922">
    <property type="entry name" value="WHD_DRP"/>
</dbReference>
<dbReference type="InterPro" id="IPR042197">
    <property type="entry name" value="Apaf_helical"/>
</dbReference>
<dbReference type="InterPro" id="IPR036388">
    <property type="entry name" value="WH-like_DNA-bd_sf"/>
</dbReference>
<dbReference type="GO" id="GO:0002758">
    <property type="term" value="P:innate immune response-activating signaling pathway"/>
    <property type="evidence" value="ECO:0007669"/>
    <property type="project" value="UniProtKB-ARBA"/>
</dbReference>
<comment type="similarity">
    <text evidence="1">Belongs to the disease resistance NB-LRR family.</text>
</comment>
<dbReference type="InterPro" id="IPR041118">
    <property type="entry name" value="Rx_N"/>
</dbReference>
<dbReference type="FunFam" id="1.10.10.10:FF:000322">
    <property type="entry name" value="Probable disease resistance protein At1g63360"/>
    <property type="match status" value="1"/>
</dbReference>
<dbReference type="Gene3D" id="3.80.10.10">
    <property type="entry name" value="Ribonuclease Inhibitor"/>
    <property type="match status" value="4"/>
</dbReference>
<dbReference type="SMART" id="SM00369">
    <property type="entry name" value="LRR_TYP"/>
    <property type="match status" value="3"/>
</dbReference>
<dbReference type="Pfam" id="PF23598">
    <property type="entry name" value="LRR_14"/>
    <property type="match status" value="1"/>
</dbReference>
<evidence type="ECO:0000256" key="1">
    <source>
        <dbReference type="ARBA" id="ARBA00008894"/>
    </source>
</evidence>
<dbReference type="SUPFAM" id="SSF52540">
    <property type="entry name" value="P-loop containing nucleoside triphosphate hydrolases"/>
    <property type="match status" value="1"/>
</dbReference>
<dbReference type="PANTHER" id="PTHR36766">
    <property type="entry name" value="PLANT BROAD-SPECTRUM MILDEW RESISTANCE PROTEIN RPW8"/>
    <property type="match status" value="1"/>
</dbReference>
<organism evidence="13 14">
    <name type="scientific">Urochloa decumbens</name>
    <dbReference type="NCBI Taxonomy" id="240449"/>
    <lineage>
        <taxon>Eukaryota</taxon>
        <taxon>Viridiplantae</taxon>
        <taxon>Streptophyta</taxon>
        <taxon>Embryophyta</taxon>
        <taxon>Tracheophyta</taxon>
        <taxon>Spermatophyta</taxon>
        <taxon>Magnoliopsida</taxon>
        <taxon>Liliopsida</taxon>
        <taxon>Poales</taxon>
        <taxon>Poaceae</taxon>
        <taxon>PACMAD clade</taxon>
        <taxon>Panicoideae</taxon>
        <taxon>Panicodae</taxon>
        <taxon>Paniceae</taxon>
        <taxon>Melinidinae</taxon>
        <taxon>Urochloa</taxon>
    </lineage>
</organism>
<evidence type="ECO:0000256" key="3">
    <source>
        <dbReference type="ARBA" id="ARBA00022737"/>
    </source>
</evidence>
<keyword evidence="4" id="KW-0547">Nucleotide-binding</keyword>
<dbReference type="AlphaFoldDB" id="A0ABC9BP74"/>
<evidence type="ECO:0000256" key="7">
    <source>
        <dbReference type="ARBA" id="ARBA00023054"/>
    </source>
</evidence>
<dbReference type="Gene3D" id="1.20.5.4130">
    <property type="match status" value="1"/>
</dbReference>
<gene>
    <name evidence="13" type="ORF">URODEC1_LOCUS66315</name>
</gene>
<evidence type="ECO:0000256" key="4">
    <source>
        <dbReference type="ARBA" id="ARBA00022741"/>
    </source>
</evidence>
<dbReference type="Gene3D" id="3.40.50.300">
    <property type="entry name" value="P-loop containing nucleotide triphosphate hydrolases"/>
    <property type="match status" value="1"/>
</dbReference>
<evidence type="ECO:0000313" key="14">
    <source>
        <dbReference type="Proteomes" id="UP001497457"/>
    </source>
</evidence>
<evidence type="ECO:0000313" key="13">
    <source>
        <dbReference type="EMBL" id="CAL5003235.1"/>
    </source>
</evidence>
<evidence type="ECO:0000256" key="6">
    <source>
        <dbReference type="ARBA" id="ARBA00022840"/>
    </source>
</evidence>
<dbReference type="Pfam" id="PF25019">
    <property type="entry name" value="LRR_R13L1-DRL21"/>
    <property type="match status" value="1"/>
</dbReference>
<keyword evidence="3" id="KW-0677">Repeat</keyword>
<evidence type="ECO:0000256" key="5">
    <source>
        <dbReference type="ARBA" id="ARBA00022821"/>
    </source>
</evidence>
<evidence type="ECO:0000259" key="12">
    <source>
        <dbReference type="Pfam" id="PF25019"/>
    </source>
</evidence>
<feature type="domain" description="Disease resistance N-terminal" evidence="9">
    <location>
        <begin position="13"/>
        <end position="93"/>
    </location>
</feature>
<evidence type="ECO:0000259" key="9">
    <source>
        <dbReference type="Pfam" id="PF18052"/>
    </source>
</evidence>
<reference evidence="13 14" key="2">
    <citation type="submission" date="2024-10" db="EMBL/GenBank/DDBJ databases">
        <authorList>
            <person name="Ryan C."/>
        </authorList>
    </citation>
    <scope>NUCLEOTIDE SEQUENCE [LARGE SCALE GENOMIC DNA]</scope>
</reference>
<dbReference type="Proteomes" id="UP001497457">
    <property type="component" value="Chromosome 26rd"/>
</dbReference>
<dbReference type="Pfam" id="PF18052">
    <property type="entry name" value="Rx_N"/>
    <property type="match status" value="1"/>
</dbReference>
<feature type="domain" description="NB-ARC" evidence="8">
    <location>
        <begin position="175"/>
        <end position="331"/>
    </location>
</feature>
<keyword evidence="7" id="KW-0175">Coiled coil</keyword>
<accession>A0ABC9BP74</accession>
<evidence type="ECO:0000259" key="8">
    <source>
        <dbReference type="Pfam" id="PF00931"/>
    </source>
</evidence>
<evidence type="ECO:0000259" key="11">
    <source>
        <dbReference type="Pfam" id="PF23598"/>
    </source>
</evidence>
<feature type="domain" description="R13L1/DRL21-like LRR repeat region" evidence="12">
    <location>
        <begin position="867"/>
        <end position="988"/>
    </location>
</feature>
<dbReference type="InterPro" id="IPR055414">
    <property type="entry name" value="LRR_R13L4/SHOC2-like"/>
</dbReference>
<dbReference type="Pfam" id="PF00560">
    <property type="entry name" value="LRR_1"/>
    <property type="match status" value="1"/>
</dbReference>
<dbReference type="InterPro" id="IPR002182">
    <property type="entry name" value="NB-ARC"/>
</dbReference>
<dbReference type="InterPro" id="IPR032675">
    <property type="entry name" value="LRR_dom_sf"/>
</dbReference>
<dbReference type="SUPFAM" id="SSF52047">
    <property type="entry name" value="RNI-like"/>
    <property type="match status" value="2"/>
</dbReference>
<feature type="domain" description="Disease resistance protein winged helix" evidence="10">
    <location>
        <begin position="418"/>
        <end position="490"/>
    </location>
</feature>
<name>A0ABC9BP74_9POAL</name>
<dbReference type="EMBL" id="OZ075136">
    <property type="protein sequence ID" value="CAL5003235.1"/>
    <property type="molecule type" value="Genomic_DNA"/>
</dbReference>
<protein>
    <submittedName>
        <fullName evidence="13">Uncharacterized protein</fullName>
    </submittedName>
</protein>
<evidence type="ECO:0000259" key="10">
    <source>
        <dbReference type="Pfam" id="PF23559"/>
    </source>
</evidence>
<dbReference type="InterPro" id="IPR027417">
    <property type="entry name" value="P-loop_NTPase"/>
</dbReference>